<keyword evidence="6" id="KW-0694">RNA-binding</keyword>
<evidence type="ECO:0000256" key="2">
    <source>
        <dbReference type="ARBA" id="ARBA00022491"/>
    </source>
</evidence>
<dbReference type="GO" id="GO:0005634">
    <property type="term" value="C:nucleus"/>
    <property type="evidence" value="ECO:0007669"/>
    <property type="project" value="UniProtKB-SubCell"/>
</dbReference>
<evidence type="ECO:0000256" key="15">
    <source>
        <dbReference type="SAM" id="Coils"/>
    </source>
</evidence>
<keyword evidence="4" id="KW-0507">mRNA processing</keyword>
<feature type="compositionally biased region" description="Basic and acidic residues" evidence="16">
    <location>
        <begin position="892"/>
        <end position="904"/>
    </location>
</feature>
<feature type="domain" description="SURP motif" evidence="17">
    <location>
        <begin position="211"/>
        <end position="253"/>
    </location>
</feature>
<evidence type="ECO:0000256" key="3">
    <source>
        <dbReference type="ARBA" id="ARBA00022553"/>
    </source>
</evidence>
<evidence type="ECO:0000256" key="13">
    <source>
        <dbReference type="ARBA" id="ARBA00078360"/>
    </source>
</evidence>
<keyword evidence="7" id="KW-0007">Acetylation</keyword>
<dbReference type="SMART" id="SM01141">
    <property type="entry name" value="DRY_EERY"/>
    <property type="match status" value="1"/>
</dbReference>
<feature type="coiled-coil region" evidence="15">
    <location>
        <begin position="673"/>
        <end position="722"/>
    </location>
</feature>
<dbReference type="AlphaFoldDB" id="A0A9J7GWH4"/>
<feature type="compositionally biased region" description="Basic and acidic residues" evidence="16">
    <location>
        <begin position="9"/>
        <end position="21"/>
    </location>
</feature>
<dbReference type="CTD" id="6433"/>
<dbReference type="GO" id="GO:0003723">
    <property type="term" value="F:RNA binding"/>
    <property type="evidence" value="ECO:0007669"/>
    <property type="project" value="UniProtKB-KW"/>
</dbReference>
<feature type="region of interest" description="Disordered" evidence="16">
    <location>
        <begin position="370"/>
        <end position="393"/>
    </location>
</feature>
<keyword evidence="2" id="KW-0678">Repressor</keyword>
<feature type="compositionally biased region" description="Low complexity" evidence="16">
    <location>
        <begin position="373"/>
        <end position="390"/>
    </location>
</feature>
<evidence type="ECO:0000256" key="16">
    <source>
        <dbReference type="SAM" id="MobiDB-lite"/>
    </source>
</evidence>
<keyword evidence="18" id="KW-1185">Reference proteome</keyword>
<evidence type="ECO:0000256" key="7">
    <source>
        <dbReference type="ARBA" id="ARBA00022990"/>
    </source>
</evidence>
<keyword evidence="10" id="KW-0508">mRNA splicing</keyword>
<dbReference type="SUPFAM" id="SSF109905">
    <property type="entry name" value="Surp module (SWAP domain)"/>
    <property type="match status" value="2"/>
</dbReference>
<dbReference type="PANTHER" id="PTHR13161:SF15">
    <property type="entry name" value="SPLICING FACTOR, SUPPRESSOR OF WHITE-APRICOT HOMOLOG"/>
    <property type="match status" value="1"/>
</dbReference>
<dbReference type="FunFam" id="1.10.10.790:FF:000003">
    <property type="entry name" value="Splicing factor, suppressor of white-apricot homolog"/>
    <property type="match status" value="1"/>
</dbReference>
<feature type="region of interest" description="Disordered" evidence="16">
    <location>
        <begin position="767"/>
        <end position="912"/>
    </location>
</feature>
<dbReference type="SMART" id="SM00648">
    <property type="entry name" value="SWAP"/>
    <property type="match status" value="2"/>
</dbReference>
<sequence>MYGAGAGRAKPERKGGAKEEAGPGGAGTGGNRVELLVFGYACKLFRDDERALAQEQGQHLIPWMGDHKILIDRYDGRGHLHDLSAYDAEYATWNRDYQLSEEEARVEALCDEERYLALHTDLLEEEARQEEEYKRLSEALAEDGNYSAVGFTYGSDYYDPSEPTEEEEPSKQREKNEAENLEENEEPFIAPLGLSVPSDVELPPTAKMHAIIERTANFVCKQGAQFEIMLKAKQARNSQFDFLRFDHYLNPYYKFIQKSMKEGRYTVLAENKNEEKKKSQASLRFVAVLLPRPLKYWGYRCEPSYLVANILNSIAESGSTSDNEDEDEEEDGSYLHPSLFASKKSSRLEELMKPLKVVDPDHPLAALVRKAQADSSAPAPPTADGTPTQPSQVEYTTDSAVAAMYYSYYMLPDGTYCLAPPPPGIDVATYYSTLPAGVTVSSSPGVTTTVPPPPGTTPPPPPTTAETSSGVTSTTTTTSALAPVAIIPPPPDIQPVIDKLAEYVARNGLKFETSVRAKNDQRFEFLQPWHQYNAYYEFKKQFFLQKEGGSSTQVASTAEEASTETAAEESSEAGEDSTPEGMAETGGRGSGKKEAGSSKSTVDGKLVKASFAPISFAIKAKENDLLPLEKNRVKLDDDSEEDEESRECQESTSNVANPSPAAAPPCVLVEEKKPQLTQEELEAKQAKQKLEDRLAAAAREKLAQASKESKEKQLQAERKRKAALFLQTLKNPLPEAEVGKLEESAFNVEETSVMPCPLLVGGRTLPMLEVKPPERPSSRCRDPPREEEREKKKKKHKKRSRTRSRSPKYHSSSKPRSRSHSKAKHSLPSAYRTVRRSRPSASPGILSVEPCPSSSAVAAAQQESYQAASASSSFDSWSSFEGKPGHVLGPQEGEHTLLRDDEKTGVSLLPTG</sequence>
<dbReference type="Gene3D" id="1.10.10.790">
    <property type="entry name" value="Surp module"/>
    <property type="match status" value="2"/>
</dbReference>
<keyword evidence="5" id="KW-0677">Repeat</keyword>
<feature type="compositionally biased region" description="Low complexity" evidence="16">
    <location>
        <begin position="553"/>
        <end position="565"/>
    </location>
</feature>
<reference evidence="18" key="2">
    <citation type="journal article" date="2020" name="Biotechnol. Bioeng.">
        <title>Chromosome-scale scaffolds for the Chinese hamster reference genome assembly to facilitate the study of the CHO epigenome.</title>
        <authorList>
            <person name="Hilliard W."/>
            <person name="MacDonald M."/>
            <person name="Lee K.H."/>
        </authorList>
    </citation>
    <scope>NUCLEOTIDE SEQUENCE [LARGE SCALE GENOMIC DNA]</scope>
    <source>
        <strain evidence="18">17A/GY</strain>
    </source>
</reference>
<keyword evidence="11" id="KW-0539">Nucleus</keyword>
<dbReference type="Proteomes" id="UP001108280">
    <property type="component" value="Chromosome 4"/>
</dbReference>
<feature type="region of interest" description="Disordered" evidence="16">
    <location>
        <begin position="317"/>
        <end position="336"/>
    </location>
</feature>
<dbReference type="Pfam" id="PF01805">
    <property type="entry name" value="Surp"/>
    <property type="match status" value="2"/>
</dbReference>
<evidence type="ECO:0000256" key="10">
    <source>
        <dbReference type="ARBA" id="ARBA00023187"/>
    </source>
</evidence>
<evidence type="ECO:0000313" key="19">
    <source>
        <dbReference type="RefSeq" id="XP_035299249.1"/>
    </source>
</evidence>
<feature type="compositionally biased region" description="Basic residues" evidence="16">
    <location>
        <begin position="791"/>
        <end position="825"/>
    </location>
</feature>
<keyword evidence="15" id="KW-0175">Coiled coil</keyword>
<reference evidence="18" key="1">
    <citation type="journal article" date="2018" name="Biotechnol. Bioeng.">
        <title>A reference genome of the Chinese hamster based on a hybrid assembly strategy.</title>
        <authorList>
            <person name="Rupp O."/>
            <person name="MacDonald M.L."/>
            <person name="Li S."/>
            <person name="Dhiman H."/>
            <person name="Polson S."/>
            <person name="Griep S."/>
            <person name="Heffner K."/>
            <person name="Hernandez I."/>
            <person name="Brinkrolf K."/>
            <person name="Jadhav V."/>
            <person name="Samoudi M."/>
            <person name="Hao H."/>
            <person name="Kingham B."/>
            <person name="Goesmann A."/>
            <person name="Betenbaugh M.J."/>
            <person name="Lewis N.E."/>
            <person name="Borth N."/>
            <person name="Lee K.H."/>
        </authorList>
    </citation>
    <scope>NUCLEOTIDE SEQUENCE [LARGE SCALE GENOMIC DNA]</scope>
    <source>
        <strain evidence="18">17A/GY</strain>
    </source>
</reference>
<dbReference type="InterPro" id="IPR019147">
    <property type="entry name" value="SWAP_N_domain"/>
</dbReference>
<gene>
    <name evidence="19" type="primary">Sfswap</name>
</gene>
<feature type="compositionally biased region" description="Pro residues" evidence="16">
    <location>
        <begin position="450"/>
        <end position="463"/>
    </location>
</feature>
<dbReference type="PROSITE" id="PS50128">
    <property type="entry name" value="SURP"/>
    <property type="match status" value="2"/>
</dbReference>
<evidence type="ECO:0000256" key="9">
    <source>
        <dbReference type="ARBA" id="ARBA00023163"/>
    </source>
</evidence>
<proteinExistence type="predicted"/>
<dbReference type="GeneID" id="100755786"/>
<dbReference type="FunFam" id="1.10.10.790:FF:000005">
    <property type="entry name" value="Splicing factor, suppressor of white-apricot homolog"/>
    <property type="match status" value="1"/>
</dbReference>
<feature type="compositionally biased region" description="Acidic residues" evidence="16">
    <location>
        <begin position="566"/>
        <end position="578"/>
    </location>
</feature>
<dbReference type="RefSeq" id="XP_035299249.1">
    <property type="nucleotide sequence ID" value="XM_035443358.1"/>
</dbReference>
<protein>
    <recommendedName>
        <fullName evidence="12">Splicing factor, suppressor of white-apricot homolog</fullName>
    </recommendedName>
    <alternativeName>
        <fullName evidence="14">Splicing factor, arginine/serine-rich 8</fullName>
    </alternativeName>
    <alternativeName>
        <fullName evidence="13">Suppressor of white apricot protein homolog</fullName>
    </alternativeName>
</protein>
<evidence type="ECO:0000259" key="17">
    <source>
        <dbReference type="PROSITE" id="PS50128"/>
    </source>
</evidence>
<evidence type="ECO:0000256" key="12">
    <source>
        <dbReference type="ARBA" id="ARBA00068355"/>
    </source>
</evidence>
<dbReference type="InterPro" id="IPR035967">
    <property type="entry name" value="SWAP/Surp_sf"/>
</dbReference>
<dbReference type="Pfam" id="PF09750">
    <property type="entry name" value="DRY_EERY"/>
    <property type="match status" value="1"/>
</dbReference>
<feature type="compositionally biased region" description="Acidic residues" evidence="16">
    <location>
        <begin position="322"/>
        <end position="332"/>
    </location>
</feature>
<feature type="compositionally biased region" description="Basic and acidic residues" evidence="16">
    <location>
        <begin position="169"/>
        <end position="178"/>
    </location>
</feature>
<keyword evidence="3" id="KW-0597">Phosphoprotein</keyword>
<comment type="subcellular location">
    <subcellularLocation>
        <location evidence="1">Nucleus</location>
    </subcellularLocation>
</comment>
<dbReference type="RefSeq" id="XP_035316365.1">
    <property type="nucleotide sequence ID" value="XM_035460474.1"/>
</dbReference>
<feature type="region of interest" description="Disordered" evidence="16">
    <location>
        <begin position="441"/>
        <end position="473"/>
    </location>
</feature>
<evidence type="ECO:0000256" key="4">
    <source>
        <dbReference type="ARBA" id="ARBA00022664"/>
    </source>
</evidence>
<name>A0A9J7GWH4_CRIGR</name>
<feature type="compositionally biased region" description="Low complexity" evidence="16">
    <location>
        <begin position="853"/>
        <end position="879"/>
    </location>
</feature>
<feature type="region of interest" description="Disordered" evidence="16">
    <location>
        <begin position="553"/>
        <end position="604"/>
    </location>
</feature>
<evidence type="ECO:0000256" key="1">
    <source>
        <dbReference type="ARBA" id="ARBA00004123"/>
    </source>
</evidence>
<evidence type="ECO:0000256" key="6">
    <source>
        <dbReference type="ARBA" id="ARBA00022884"/>
    </source>
</evidence>
<evidence type="ECO:0000256" key="14">
    <source>
        <dbReference type="ARBA" id="ARBA00079562"/>
    </source>
</evidence>
<organism evidence="18 19">
    <name type="scientific">Cricetulus griseus</name>
    <name type="common">Chinese hamster</name>
    <name type="synonym">Cricetulus barabensis griseus</name>
    <dbReference type="NCBI Taxonomy" id="10029"/>
    <lineage>
        <taxon>Eukaryota</taxon>
        <taxon>Metazoa</taxon>
        <taxon>Chordata</taxon>
        <taxon>Craniata</taxon>
        <taxon>Vertebrata</taxon>
        <taxon>Euteleostomi</taxon>
        <taxon>Mammalia</taxon>
        <taxon>Eutheria</taxon>
        <taxon>Euarchontoglires</taxon>
        <taxon>Glires</taxon>
        <taxon>Rodentia</taxon>
        <taxon>Myomorpha</taxon>
        <taxon>Muroidea</taxon>
        <taxon>Cricetidae</taxon>
        <taxon>Cricetinae</taxon>
        <taxon>Cricetulus</taxon>
    </lineage>
</organism>
<reference evidence="19" key="3">
    <citation type="submission" date="2025-08" db="UniProtKB">
        <authorList>
            <consortium name="RefSeq"/>
        </authorList>
    </citation>
    <scope>IDENTIFICATION</scope>
    <source>
        <strain evidence="19">17A/GY</strain>
        <tissue evidence="19">Liver</tissue>
    </source>
</reference>
<feature type="region of interest" description="Disordered" evidence="16">
    <location>
        <begin position="627"/>
        <end position="664"/>
    </location>
</feature>
<feature type="compositionally biased region" description="Low complexity" evidence="16">
    <location>
        <begin position="464"/>
        <end position="473"/>
    </location>
</feature>
<evidence type="ECO:0000313" key="18">
    <source>
        <dbReference type="Proteomes" id="UP001108280"/>
    </source>
</evidence>
<evidence type="ECO:0000256" key="5">
    <source>
        <dbReference type="ARBA" id="ARBA00022737"/>
    </source>
</evidence>
<feature type="region of interest" description="Disordered" evidence="16">
    <location>
        <begin position="157"/>
        <end position="186"/>
    </location>
</feature>
<accession>A0A9J7GWH4</accession>
<keyword evidence="8" id="KW-0805">Transcription regulation</keyword>
<dbReference type="InterPro" id="IPR040397">
    <property type="entry name" value="SWAP"/>
</dbReference>
<evidence type="ECO:0000256" key="8">
    <source>
        <dbReference type="ARBA" id="ARBA00023015"/>
    </source>
</evidence>
<feature type="region of interest" description="Disordered" evidence="16">
    <location>
        <begin position="1"/>
        <end position="26"/>
    </location>
</feature>
<feature type="compositionally biased region" description="Basic and acidic residues" evidence="16">
    <location>
        <begin position="771"/>
        <end position="790"/>
    </location>
</feature>
<keyword evidence="9" id="KW-0804">Transcription</keyword>
<feature type="compositionally biased region" description="Basic and acidic residues" evidence="16">
    <location>
        <begin position="627"/>
        <end position="636"/>
    </location>
</feature>
<evidence type="ECO:0000256" key="11">
    <source>
        <dbReference type="ARBA" id="ARBA00023242"/>
    </source>
</evidence>
<dbReference type="PANTHER" id="PTHR13161">
    <property type="entry name" value="SPLICING FACTOR SUPPRESSOR OF WHITE APRICOT"/>
    <property type="match status" value="1"/>
</dbReference>
<dbReference type="InterPro" id="IPR000061">
    <property type="entry name" value="Surp"/>
</dbReference>
<dbReference type="GO" id="GO:0000395">
    <property type="term" value="P:mRNA 5'-splice site recognition"/>
    <property type="evidence" value="ECO:0007669"/>
    <property type="project" value="TreeGrafter"/>
</dbReference>
<feature type="domain" description="SURP motif" evidence="17">
    <location>
        <begin position="496"/>
        <end position="536"/>
    </location>
</feature>